<accession>A0ABX8X3C5</accession>
<evidence type="ECO:0000313" key="3">
    <source>
        <dbReference type="Proteomes" id="UP000826540"/>
    </source>
</evidence>
<dbReference type="InterPro" id="IPR031807">
    <property type="entry name" value="HicB-like"/>
</dbReference>
<dbReference type="RefSeq" id="WP_194051570.1">
    <property type="nucleotide sequence ID" value="NZ_CP080598.1"/>
</dbReference>
<dbReference type="PANTHER" id="PTHR34504">
    <property type="entry name" value="ANTITOXIN HICB"/>
    <property type="match status" value="1"/>
</dbReference>
<protein>
    <submittedName>
        <fullName evidence="2">Type II toxin-antitoxin system HicB family antitoxin</fullName>
    </submittedName>
</protein>
<dbReference type="Gene3D" id="3.30.160.250">
    <property type="match status" value="1"/>
</dbReference>
<dbReference type="Proteomes" id="UP000826540">
    <property type="component" value="Chromosome"/>
</dbReference>
<dbReference type="InterPro" id="IPR051404">
    <property type="entry name" value="TA_system_antitoxin"/>
</dbReference>
<name>A0ABX8X3C5_9CYAN</name>
<dbReference type="Pfam" id="PF15919">
    <property type="entry name" value="HicB_lk_antitox"/>
    <property type="match status" value="1"/>
</dbReference>
<dbReference type="SUPFAM" id="SSF143100">
    <property type="entry name" value="TTHA1013/TTHA0281-like"/>
    <property type="match status" value="1"/>
</dbReference>
<keyword evidence="3" id="KW-1185">Reference proteome</keyword>
<gene>
    <name evidence="2" type="ORF">K2F26_07710</name>
</gene>
<dbReference type="EMBL" id="CP080598">
    <property type="protein sequence ID" value="QYX33204.1"/>
    <property type="molecule type" value="Genomic_DNA"/>
</dbReference>
<evidence type="ECO:0000259" key="1">
    <source>
        <dbReference type="Pfam" id="PF15919"/>
    </source>
</evidence>
<sequence>MRQVIAYKDGDYWVVECPSLKGCVSQGKTKAEALLNIKEAITGYIAALEEDGLPVPEENFEAFLVVV</sequence>
<reference evidence="2 3" key="1">
    <citation type="journal article" date="2022" name="J. Am. Chem. Soc.">
        <title>Biosynthesis of Guanitoxin Enables Global Environmental Detection in Freshwater Cyanobacteria.</title>
        <authorList>
            <person name="Lima S.T."/>
            <person name="Fallon T.R."/>
            <person name="Cordoza J.L."/>
            <person name="Chekan J.R."/>
            <person name="Delbaje E."/>
            <person name="Hopiavuori A.R."/>
            <person name="Alvarenga D.O."/>
            <person name="Wood S.M."/>
            <person name="Luhavaya H."/>
            <person name="Baumgartner J.T."/>
            <person name="Dorr F.A."/>
            <person name="Etchegaray A."/>
            <person name="Pinto E."/>
            <person name="McKinnie S.M.K."/>
            <person name="Fiore M.F."/>
            <person name="Moore B.S."/>
        </authorList>
    </citation>
    <scope>NUCLEOTIDE SEQUENCE [LARGE SCALE GENOMIC DNA]</scope>
    <source>
        <strain evidence="2 3">ITEP-024</strain>
    </source>
</reference>
<dbReference type="InterPro" id="IPR035069">
    <property type="entry name" value="TTHA1013/TTHA0281-like"/>
</dbReference>
<evidence type="ECO:0000313" key="2">
    <source>
        <dbReference type="EMBL" id="QYX33204.1"/>
    </source>
</evidence>
<proteinExistence type="predicted"/>
<feature type="domain" description="HicB-like antitoxin of toxin-antitoxin system" evidence="1">
    <location>
        <begin position="5"/>
        <end position="57"/>
    </location>
</feature>
<dbReference type="PANTHER" id="PTHR34504:SF2">
    <property type="entry name" value="UPF0150 PROTEIN SSL0259"/>
    <property type="match status" value="1"/>
</dbReference>
<organism evidence="2 3">
    <name type="scientific">Sphaerospermopsis torques-reginae ITEP-024</name>
    <dbReference type="NCBI Taxonomy" id="984208"/>
    <lineage>
        <taxon>Bacteria</taxon>
        <taxon>Bacillati</taxon>
        <taxon>Cyanobacteriota</taxon>
        <taxon>Cyanophyceae</taxon>
        <taxon>Nostocales</taxon>
        <taxon>Aphanizomenonaceae</taxon>
        <taxon>Sphaerospermopsis</taxon>
        <taxon>Sphaerospermopsis torques-reginae</taxon>
    </lineage>
</organism>